<evidence type="ECO:0000313" key="4">
    <source>
        <dbReference type="EMBL" id="THH02971.1"/>
    </source>
</evidence>
<dbReference type="InterPro" id="IPR051219">
    <property type="entry name" value="Heterochromatin_chromo-domain"/>
</dbReference>
<dbReference type="PANTHER" id="PTHR22812">
    <property type="entry name" value="CHROMOBOX PROTEIN"/>
    <property type="match status" value="1"/>
</dbReference>
<feature type="domain" description="Chromo" evidence="3">
    <location>
        <begin position="78"/>
        <end position="131"/>
    </location>
</feature>
<proteinExistence type="predicted"/>
<dbReference type="Pfam" id="PF24626">
    <property type="entry name" value="SH3_Tf2-1"/>
    <property type="match status" value="1"/>
</dbReference>
<dbReference type="SUPFAM" id="SSF54160">
    <property type="entry name" value="Chromo domain-like"/>
    <property type="match status" value="1"/>
</dbReference>
<dbReference type="CDD" id="cd00024">
    <property type="entry name" value="CD_CSD"/>
    <property type="match status" value="1"/>
</dbReference>
<keyword evidence="2" id="KW-0539">Nucleus</keyword>
<dbReference type="InterPro" id="IPR000953">
    <property type="entry name" value="Chromo/chromo_shadow_dom"/>
</dbReference>
<dbReference type="SMART" id="SM00298">
    <property type="entry name" value="CHROMO"/>
    <property type="match status" value="1"/>
</dbReference>
<dbReference type="InterPro" id="IPR023780">
    <property type="entry name" value="Chromo_domain"/>
</dbReference>
<accession>A0A4S4KX34</accession>
<dbReference type="GO" id="GO:0006338">
    <property type="term" value="P:chromatin remodeling"/>
    <property type="evidence" value="ECO:0007669"/>
    <property type="project" value="UniProtKB-ARBA"/>
</dbReference>
<protein>
    <recommendedName>
        <fullName evidence="3">Chromo domain-containing protein</fullName>
    </recommendedName>
</protein>
<evidence type="ECO:0000256" key="1">
    <source>
        <dbReference type="ARBA" id="ARBA00004123"/>
    </source>
</evidence>
<dbReference type="InterPro" id="IPR056924">
    <property type="entry name" value="SH3_Tf2-1"/>
</dbReference>
<evidence type="ECO:0000313" key="5">
    <source>
        <dbReference type="Proteomes" id="UP000308199"/>
    </source>
</evidence>
<dbReference type="Pfam" id="PF00385">
    <property type="entry name" value="Chromo"/>
    <property type="match status" value="1"/>
</dbReference>
<dbReference type="GO" id="GO:0005634">
    <property type="term" value="C:nucleus"/>
    <property type="evidence" value="ECO:0007669"/>
    <property type="project" value="UniProtKB-SubCell"/>
</dbReference>
<dbReference type="Gene3D" id="2.40.50.40">
    <property type="match status" value="1"/>
</dbReference>
<sequence length="131" mass="15201">MACHTSRKFTPFKLGDKVWLEATHLHFPNRSRKLSPKREGPFTIKQVLSPLNYHLTLPKACPSFTQPPPDLIDGHEEFEIEAIVSHSGNGKWRKYLIKWKGYPSSANEWLKEANFENAPEILNDYKTLHFL</sequence>
<comment type="caution">
    <text evidence="4">The sequence shown here is derived from an EMBL/GenBank/DDBJ whole genome shotgun (WGS) entry which is preliminary data.</text>
</comment>
<dbReference type="AlphaFoldDB" id="A0A4S4KX34"/>
<dbReference type="OrthoDB" id="6436554at2759"/>
<reference evidence="4 5" key="1">
    <citation type="submission" date="2019-02" db="EMBL/GenBank/DDBJ databases">
        <title>Genome sequencing of the rare red list fungi Phellinidium pouzarii.</title>
        <authorList>
            <person name="Buettner E."/>
            <person name="Kellner H."/>
        </authorList>
    </citation>
    <scope>NUCLEOTIDE SEQUENCE [LARGE SCALE GENOMIC DNA]</scope>
    <source>
        <strain evidence="4 5">DSM 108285</strain>
    </source>
</reference>
<dbReference type="Proteomes" id="UP000308199">
    <property type="component" value="Unassembled WGS sequence"/>
</dbReference>
<dbReference type="EMBL" id="SGPK01000526">
    <property type="protein sequence ID" value="THH02971.1"/>
    <property type="molecule type" value="Genomic_DNA"/>
</dbReference>
<evidence type="ECO:0000259" key="3">
    <source>
        <dbReference type="PROSITE" id="PS50013"/>
    </source>
</evidence>
<comment type="subcellular location">
    <subcellularLocation>
        <location evidence="1">Nucleus</location>
    </subcellularLocation>
</comment>
<name>A0A4S4KX34_9AGAM</name>
<organism evidence="4 5">
    <name type="scientific">Phellinidium pouzarii</name>
    <dbReference type="NCBI Taxonomy" id="167371"/>
    <lineage>
        <taxon>Eukaryota</taxon>
        <taxon>Fungi</taxon>
        <taxon>Dikarya</taxon>
        <taxon>Basidiomycota</taxon>
        <taxon>Agaricomycotina</taxon>
        <taxon>Agaricomycetes</taxon>
        <taxon>Hymenochaetales</taxon>
        <taxon>Hymenochaetaceae</taxon>
        <taxon>Phellinidium</taxon>
    </lineage>
</organism>
<dbReference type="InterPro" id="IPR016197">
    <property type="entry name" value="Chromo-like_dom_sf"/>
</dbReference>
<dbReference type="PROSITE" id="PS50013">
    <property type="entry name" value="CHROMO_2"/>
    <property type="match status" value="1"/>
</dbReference>
<evidence type="ECO:0000256" key="2">
    <source>
        <dbReference type="ARBA" id="ARBA00023242"/>
    </source>
</evidence>
<keyword evidence="5" id="KW-1185">Reference proteome</keyword>
<gene>
    <name evidence="4" type="ORF">EW145_g6641</name>
</gene>